<accession>K9GJ88</accession>
<dbReference type="STRING" id="1238182.C882_3327"/>
<keyword evidence="2" id="KW-1185">Reference proteome</keyword>
<dbReference type="OrthoDB" id="3611744at2"/>
<evidence type="ECO:0000313" key="1">
    <source>
        <dbReference type="EMBL" id="EKV26040.1"/>
    </source>
</evidence>
<organism evidence="1 2">
    <name type="scientific">Caenispirillum salinarum AK4</name>
    <dbReference type="NCBI Taxonomy" id="1238182"/>
    <lineage>
        <taxon>Bacteria</taxon>
        <taxon>Pseudomonadati</taxon>
        <taxon>Pseudomonadota</taxon>
        <taxon>Alphaproteobacteria</taxon>
        <taxon>Rhodospirillales</taxon>
        <taxon>Novispirillaceae</taxon>
        <taxon>Caenispirillum</taxon>
    </lineage>
</organism>
<dbReference type="AlphaFoldDB" id="K9GJ88"/>
<dbReference type="RefSeq" id="WP_009542947.1">
    <property type="nucleotide sequence ID" value="NZ_ANHY01000040.1"/>
</dbReference>
<dbReference type="Pfam" id="PF08889">
    <property type="entry name" value="WbqC"/>
    <property type="match status" value="1"/>
</dbReference>
<evidence type="ECO:0000313" key="2">
    <source>
        <dbReference type="Proteomes" id="UP000009881"/>
    </source>
</evidence>
<dbReference type="eggNOG" id="COG0224">
    <property type="taxonomic scope" value="Bacteria"/>
</dbReference>
<proteinExistence type="predicted"/>
<name>K9GJ88_9PROT</name>
<dbReference type="InterPro" id="IPR014985">
    <property type="entry name" value="WbqC"/>
</dbReference>
<dbReference type="EMBL" id="ANHY01000040">
    <property type="protein sequence ID" value="EKV26040.1"/>
    <property type="molecule type" value="Genomic_DNA"/>
</dbReference>
<protein>
    <recommendedName>
        <fullName evidence="3">WbqC-like protein</fullName>
    </recommendedName>
</protein>
<gene>
    <name evidence="1" type="ORF">C882_3327</name>
</gene>
<comment type="caution">
    <text evidence="1">The sequence shown here is derived from an EMBL/GenBank/DDBJ whole genome shotgun (WGS) entry which is preliminary data.</text>
</comment>
<reference evidence="1 2" key="1">
    <citation type="journal article" date="2013" name="Genome Announc.">
        <title>Draft Genome Sequence of an Alphaproteobacterium, Caenispirillum salinarum AK4(T), Isolated from a Solar Saltern.</title>
        <authorList>
            <person name="Khatri I."/>
            <person name="Singh A."/>
            <person name="Korpole S."/>
            <person name="Pinnaka A.K."/>
            <person name="Subramanian S."/>
        </authorList>
    </citation>
    <scope>NUCLEOTIDE SEQUENCE [LARGE SCALE GENOMIC DNA]</scope>
    <source>
        <strain evidence="1 2">AK4</strain>
    </source>
</reference>
<evidence type="ECO:0008006" key="3">
    <source>
        <dbReference type="Google" id="ProtNLM"/>
    </source>
</evidence>
<dbReference type="Proteomes" id="UP000009881">
    <property type="component" value="Unassembled WGS sequence"/>
</dbReference>
<sequence>MILSTIQPSFLPWLGYLEQAARADLFVYLDDVQYTKQDWRNRNRFKTPEGRVEFLTVPVTFSDRDRTLIRDVPIARQPGWQRKLLNRLESWYRKAPAFDAVFPAVRDILSADHARLIDLDVALTTYLFDAMGIDTPTAFASEVPDKSPDKNRKLIDICHHFGADVLYDGAAAAAFIDTELFRSEGITVIFQDYRPAPYPQVGGGDFVSHLSALDALFNCGDGSRDVLLASLAPPGLPARCEVSR</sequence>